<keyword evidence="2" id="KW-1185">Reference proteome</keyword>
<evidence type="ECO:0000313" key="1">
    <source>
        <dbReference type="EMBL" id="KAJ1166990.1"/>
    </source>
</evidence>
<protein>
    <submittedName>
        <fullName evidence="1">Uncharacterized protein</fullName>
    </submittedName>
</protein>
<comment type="caution">
    <text evidence="1">The sequence shown here is derived from an EMBL/GenBank/DDBJ whole genome shotgun (WGS) entry which is preliminary data.</text>
</comment>
<dbReference type="EMBL" id="JANPWB010000008">
    <property type="protein sequence ID" value="KAJ1166990.1"/>
    <property type="molecule type" value="Genomic_DNA"/>
</dbReference>
<name>A0AAV7SS47_PLEWA</name>
<organism evidence="1 2">
    <name type="scientific">Pleurodeles waltl</name>
    <name type="common">Iberian ribbed newt</name>
    <dbReference type="NCBI Taxonomy" id="8319"/>
    <lineage>
        <taxon>Eukaryota</taxon>
        <taxon>Metazoa</taxon>
        <taxon>Chordata</taxon>
        <taxon>Craniata</taxon>
        <taxon>Vertebrata</taxon>
        <taxon>Euteleostomi</taxon>
        <taxon>Amphibia</taxon>
        <taxon>Batrachia</taxon>
        <taxon>Caudata</taxon>
        <taxon>Salamandroidea</taxon>
        <taxon>Salamandridae</taxon>
        <taxon>Pleurodelinae</taxon>
        <taxon>Pleurodeles</taxon>
    </lineage>
</organism>
<sequence length="142" mass="15911">MLEFLRVWKTGVEPAALKPVAFSDPTICTAGLFVNRINSLGSYQPEYEHSSRTKSEIFHIHLAPVDAHQEWDEIDRQCDRIQIVYRELHFIMCSKSAFPQASGIWQLDCTLCCADVQMALQCLPALKQAASILSHGDPGSYG</sequence>
<dbReference type="Proteomes" id="UP001066276">
    <property type="component" value="Chromosome 4_2"/>
</dbReference>
<reference evidence="1" key="1">
    <citation type="journal article" date="2022" name="bioRxiv">
        <title>Sequencing and chromosome-scale assembly of the giantPleurodeles waltlgenome.</title>
        <authorList>
            <person name="Brown T."/>
            <person name="Elewa A."/>
            <person name="Iarovenko S."/>
            <person name="Subramanian E."/>
            <person name="Araus A.J."/>
            <person name="Petzold A."/>
            <person name="Susuki M."/>
            <person name="Suzuki K.-i.T."/>
            <person name="Hayashi T."/>
            <person name="Toyoda A."/>
            <person name="Oliveira C."/>
            <person name="Osipova E."/>
            <person name="Leigh N.D."/>
            <person name="Simon A."/>
            <person name="Yun M.H."/>
        </authorList>
    </citation>
    <scope>NUCLEOTIDE SEQUENCE</scope>
    <source>
        <strain evidence="1">20211129_DDA</strain>
        <tissue evidence="1">Liver</tissue>
    </source>
</reference>
<evidence type="ECO:0000313" key="2">
    <source>
        <dbReference type="Proteomes" id="UP001066276"/>
    </source>
</evidence>
<gene>
    <name evidence="1" type="ORF">NDU88_007383</name>
</gene>
<dbReference type="AlphaFoldDB" id="A0AAV7SS47"/>
<proteinExistence type="predicted"/>
<accession>A0AAV7SS47</accession>